<reference evidence="2" key="2">
    <citation type="submission" date="2017-01" db="EMBL/GenBank/DDBJ databases">
        <authorList>
            <person name="Mah S.A."/>
            <person name="Swanson W.J."/>
            <person name="Moy G.W."/>
            <person name="Vacquier V.D."/>
        </authorList>
    </citation>
    <scope>NUCLEOTIDE SEQUENCE [LARGE SCALE GENOMIC DNA]</scope>
    <source>
        <strain evidence="2">MT1</strain>
    </source>
</reference>
<evidence type="ECO:0000313" key="4">
    <source>
        <dbReference type="Proteomes" id="UP000186756"/>
    </source>
</evidence>
<proteinExistence type="predicted"/>
<dbReference type="Proteomes" id="UP000186756">
    <property type="component" value="Unassembled WGS sequence"/>
</dbReference>
<keyword evidence="4" id="KW-1185">Reference proteome</keyword>
<dbReference type="EMBL" id="MSTQ01000004">
    <property type="protein sequence ID" value="OLU04052.1"/>
    <property type="molecule type" value="Genomic_DNA"/>
</dbReference>
<evidence type="ECO:0000313" key="6">
    <source>
        <dbReference type="Proteomes" id="UP000460142"/>
    </source>
</evidence>
<name>A0A1H0HYR7_PSERE</name>
<evidence type="ECO:0000313" key="5">
    <source>
        <dbReference type="Proteomes" id="UP000198549"/>
    </source>
</evidence>
<accession>A0A1H0HYR7</accession>
<evidence type="ECO:0000313" key="3">
    <source>
        <dbReference type="EMBL" id="SDO24285.1"/>
    </source>
</evidence>
<sequence>MSTLNEIAANHARMAKAKELEATGLGERQLQIVGSFEIPSMDNQQPVVSMHLVAGAQENALSSAYPLNH</sequence>
<dbReference type="AlphaFoldDB" id="A0A1H0HYR7"/>
<dbReference type="Proteomes" id="UP000460142">
    <property type="component" value="Unassembled WGS sequence"/>
</dbReference>
<dbReference type="EMBL" id="VZPS01000004">
    <property type="protein sequence ID" value="KAB0486958.1"/>
    <property type="molecule type" value="Genomic_DNA"/>
</dbReference>
<protein>
    <submittedName>
        <fullName evidence="3">Uncharacterized protein</fullName>
    </submittedName>
</protein>
<organism evidence="3 5">
    <name type="scientific">Pseudomonas reinekei</name>
    <dbReference type="NCBI Taxonomy" id="395598"/>
    <lineage>
        <taxon>Bacteria</taxon>
        <taxon>Pseudomonadati</taxon>
        <taxon>Pseudomonadota</taxon>
        <taxon>Gammaproteobacteria</taxon>
        <taxon>Pseudomonadales</taxon>
        <taxon>Pseudomonadaceae</taxon>
        <taxon>Pseudomonas</taxon>
    </lineage>
</organism>
<reference evidence="3 5" key="1">
    <citation type="submission" date="2016-10" db="EMBL/GenBank/DDBJ databases">
        <authorList>
            <person name="de Groot N.N."/>
        </authorList>
    </citation>
    <scope>NUCLEOTIDE SEQUENCE [LARGE SCALE GENOMIC DNA]</scope>
    <source>
        <strain evidence="3 5">BS3776</strain>
    </source>
</reference>
<gene>
    <name evidence="2" type="ORF">BVK86_07245</name>
    <name evidence="1" type="ORF">F7R15_08850</name>
    <name evidence="3" type="ORF">SAMN04490202_0286</name>
</gene>
<evidence type="ECO:0000313" key="1">
    <source>
        <dbReference type="EMBL" id="KAB0486958.1"/>
    </source>
</evidence>
<dbReference type="RefSeq" id="WP_075945785.1">
    <property type="nucleotide sequence ID" value="NZ_LT629709.1"/>
</dbReference>
<evidence type="ECO:0000313" key="2">
    <source>
        <dbReference type="EMBL" id="OLU04052.1"/>
    </source>
</evidence>
<reference evidence="4" key="3">
    <citation type="submission" date="2017-01" db="EMBL/GenBank/DDBJ databases">
        <authorList>
            <person name="Poblete-Castro I."/>
        </authorList>
    </citation>
    <scope>NUCLEOTIDE SEQUENCE [LARGE SCALE GENOMIC DNA]</scope>
    <source>
        <strain evidence="4">DSM 18361 / CCUG 53116 / MT1</strain>
    </source>
</reference>
<reference evidence="1 6" key="4">
    <citation type="submission" date="2019-09" db="EMBL/GenBank/DDBJ databases">
        <title>Draft genome sequences of 48 bacterial type strains from the CCUG.</title>
        <authorList>
            <person name="Tunovic T."/>
            <person name="Pineiro-Iglesias B."/>
            <person name="Unosson C."/>
            <person name="Inganas E."/>
            <person name="Ohlen M."/>
            <person name="Cardew S."/>
            <person name="Jensie-Markopoulos S."/>
            <person name="Salva-Serra F."/>
            <person name="Jaen-Luchoro D."/>
            <person name="Karlsson R."/>
            <person name="Svensson-Stadler L."/>
            <person name="Chun J."/>
            <person name="Moore E."/>
        </authorList>
    </citation>
    <scope>NUCLEOTIDE SEQUENCE [LARGE SCALE GENOMIC DNA]</scope>
    <source>
        <strain evidence="1 6">CCUG 53116</strain>
    </source>
</reference>
<dbReference type="Proteomes" id="UP000198549">
    <property type="component" value="Chromosome I"/>
</dbReference>
<dbReference type="OrthoDB" id="7023446at2"/>
<dbReference type="EMBL" id="LT629709">
    <property type="protein sequence ID" value="SDO24285.1"/>
    <property type="molecule type" value="Genomic_DNA"/>
</dbReference>